<accession>A0A4S3ZVI8</accession>
<evidence type="ECO:0000256" key="6">
    <source>
        <dbReference type="HAMAP-Rule" id="MF_01848"/>
    </source>
</evidence>
<evidence type="ECO:0000256" key="4">
    <source>
        <dbReference type="ARBA" id="ARBA00022679"/>
    </source>
</evidence>
<dbReference type="SUPFAM" id="SSF53335">
    <property type="entry name" value="S-adenosyl-L-methionine-dependent methyltransferases"/>
    <property type="match status" value="1"/>
</dbReference>
<dbReference type="PIRSF" id="PIRSF029038">
    <property type="entry name" value="Mtase_YbiN_prd"/>
    <property type="match status" value="1"/>
</dbReference>
<dbReference type="GO" id="GO:0052907">
    <property type="term" value="F:23S rRNA (adenine(1618)-N(6))-methyltransferase activity"/>
    <property type="evidence" value="ECO:0007669"/>
    <property type="project" value="UniProtKB-EC"/>
</dbReference>
<keyword evidence="2 6" id="KW-0698">rRNA processing</keyword>
<gene>
    <name evidence="6 7" type="primary">rlmF</name>
    <name evidence="7" type="ORF">E6C50_10500</name>
</gene>
<proteinExistence type="inferred from homology"/>
<comment type="similarity">
    <text evidence="6">Belongs to the methyltransferase superfamily. METTL16/RlmF family.</text>
</comment>
<evidence type="ECO:0000256" key="2">
    <source>
        <dbReference type="ARBA" id="ARBA00022552"/>
    </source>
</evidence>
<evidence type="ECO:0000256" key="1">
    <source>
        <dbReference type="ARBA" id="ARBA00022490"/>
    </source>
</evidence>
<protein>
    <recommendedName>
        <fullName evidence="6">Ribosomal RNA large subunit methyltransferase F</fullName>
        <ecNumber evidence="6">2.1.1.181</ecNumber>
    </recommendedName>
    <alternativeName>
        <fullName evidence="6">23S rRNA mA1618 methyltransferase</fullName>
    </alternativeName>
    <alternativeName>
        <fullName evidence="6">rRNA adenine N-6-methyltransferase</fullName>
    </alternativeName>
</protein>
<dbReference type="PANTHER" id="PTHR13393:SF0">
    <property type="entry name" value="RNA N6-ADENOSINE-METHYLTRANSFERASE METTL16"/>
    <property type="match status" value="1"/>
</dbReference>
<keyword evidence="5 6" id="KW-0949">S-adenosyl-L-methionine</keyword>
<dbReference type="AlphaFoldDB" id="A0A4S3ZVI8"/>
<dbReference type="GO" id="GO:0005737">
    <property type="term" value="C:cytoplasm"/>
    <property type="evidence" value="ECO:0007669"/>
    <property type="project" value="UniProtKB-SubCell"/>
</dbReference>
<dbReference type="CDD" id="cd02440">
    <property type="entry name" value="AdoMet_MTases"/>
    <property type="match status" value="1"/>
</dbReference>
<dbReference type="OrthoDB" id="1115728at2"/>
<dbReference type="InterPro" id="IPR029063">
    <property type="entry name" value="SAM-dependent_MTases_sf"/>
</dbReference>
<comment type="function">
    <text evidence="6">Specifically methylates the adenine in position 1618 of 23S rRNA.</text>
</comment>
<dbReference type="Gene3D" id="3.40.50.150">
    <property type="entry name" value="Vaccinia Virus protein VP39"/>
    <property type="match status" value="1"/>
</dbReference>
<keyword evidence="4 6" id="KW-0808">Transferase</keyword>
<dbReference type="EC" id="2.1.1.181" evidence="6"/>
<dbReference type="InterPro" id="IPR010286">
    <property type="entry name" value="METTL16/RlmF"/>
</dbReference>
<comment type="caution">
    <text evidence="7">The sequence shown here is derived from an EMBL/GenBank/DDBJ whole genome shotgun (WGS) entry which is preliminary data.</text>
</comment>
<comment type="subcellular location">
    <subcellularLocation>
        <location evidence="6">Cytoplasm</location>
    </subcellularLocation>
</comment>
<name>A0A4S3ZVI8_9FLAO</name>
<evidence type="ECO:0000313" key="7">
    <source>
        <dbReference type="EMBL" id="THF49783.1"/>
    </source>
</evidence>
<dbReference type="Pfam" id="PF05971">
    <property type="entry name" value="Methyltransf_10"/>
    <property type="match status" value="1"/>
</dbReference>
<dbReference type="HAMAP" id="MF_01848">
    <property type="entry name" value="23SrRNA_methyltr_F"/>
    <property type="match status" value="1"/>
</dbReference>
<keyword evidence="8" id="KW-1185">Reference proteome</keyword>
<dbReference type="PANTHER" id="PTHR13393">
    <property type="entry name" value="SAM-DEPENDENT METHYLTRANSFERASE"/>
    <property type="match status" value="1"/>
</dbReference>
<keyword evidence="3 6" id="KW-0489">Methyltransferase</keyword>
<reference evidence="7 8" key="1">
    <citation type="submission" date="2019-04" db="EMBL/GenBank/DDBJ databases">
        <title>Flavobacterium sp. nov. isolated from construction timber.</title>
        <authorList>
            <person name="Lin S.-Y."/>
            <person name="Chang C.-T."/>
            <person name="Young C.-C."/>
        </authorList>
    </citation>
    <scope>NUCLEOTIDE SEQUENCE [LARGE SCALE GENOMIC DNA]</scope>
    <source>
        <strain evidence="7 8">CC-CTC003</strain>
    </source>
</reference>
<dbReference type="GO" id="GO:0070475">
    <property type="term" value="P:rRNA base methylation"/>
    <property type="evidence" value="ECO:0007669"/>
    <property type="project" value="TreeGrafter"/>
</dbReference>
<organism evidence="7 8">
    <name type="scientific">Flavobacterium supellecticarium</name>
    <dbReference type="NCBI Taxonomy" id="2565924"/>
    <lineage>
        <taxon>Bacteria</taxon>
        <taxon>Pseudomonadati</taxon>
        <taxon>Bacteroidota</taxon>
        <taxon>Flavobacteriia</taxon>
        <taxon>Flavobacteriales</taxon>
        <taxon>Flavobacteriaceae</taxon>
        <taxon>Flavobacterium</taxon>
    </lineage>
</organism>
<evidence type="ECO:0000256" key="5">
    <source>
        <dbReference type="ARBA" id="ARBA00022691"/>
    </source>
</evidence>
<evidence type="ECO:0000256" key="3">
    <source>
        <dbReference type="ARBA" id="ARBA00022603"/>
    </source>
</evidence>
<dbReference type="NCBIfam" id="NF008725">
    <property type="entry name" value="PRK11727.1"/>
    <property type="match status" value="1"/>
</dbReference>
<evidence type="ECO:0000313" key="8">
    <source>
        <dbReference type="Proteomes" id="UP000307507"/>
    </source>
</evidence>
<sequence>MKKDISSGTAKTLHPRNQHNSRYDFDFLISVYPELEAYTTTTPFGDTSIDFANPDAVRTLNKSLLKAYYAIDYWELPKTNLCPPIPGRADYIHYIADILAESNSGKIPTGNTVRILDIGTGASCIYPIIGHQEYGWSFIGTEVDKPAKNTAETIVLKNPSLKNEISVRLQTNKRQVFKNIIGQSEQFDFTICNPPFHDSREAATKGTERKLKNLGKTNAGKPVLNFGGQNNELWCEGGERAFITNMIYESVHFQSQCLWFSTLVSKNENLKALYSVLKKVKAVTVKTVVMEQGNKVSRILVWSFQDENRQKNWSNDRFSGSKQR</sequence>
<comment type="catalytic activity">
    <reaction evidence="6">
        <text>adenosine(1618) in 23S rRNA + S-adenosyl-L-methionine = N(6)-methyladenosine(1618) in 23S rRNA + S-adenosyl-L-homocysteine + H(+)</text>
        <dbReference type="Rhea" id="RHEA:16497"/>
        <dbReference type="Rhea" id="RHEA-COMP:10229"/>
        <dbReference type="Rhea" id="RHEA-COMP:10231"/>
        <dbReference type="ChEBI" id="CHEBI:15378"/>
        <dbReference type="ChEBI" id="CHEBI:57856"/>
        <dbReference type="ChEBI" id="CHEBI:59789"/>
        <dbReference type="ChEBI" id="CHEBI:74411"/>
        <dbReference type="ChEBI" id="CHEBI:74449"/>
        <dbReference type="EC" id="2.1.1.181"/>
    </reaction>
</comment>
<dbReference type="EMBL" id="SSNZ01000004">
    <property type="protein sequence ID" value="THF49783.1"/>
    <property type="molecule type" value="Genomic_DNA"/>
</dbReference>
<keyword evidence="1 6" id="KW-0963">Cytoplasm</keyword>
<dbReference type="Proteomes" id="UP000307507">
    <property type="component" value="Unassembled WGS sequence"/>
</dbReference>
<dbReference type="InterPro" id="IPR016909">
    <property type="entry name" value="rRNA_lsu_MeTfrase_F"/>
</dbReference>
<dbReference type="RefSeq" id="WP_136403192.1">
    <property type="nucleotide sequence ID" value="NZ_SSNZ01000004.1"/>
</dbReference>